<dbReference type="RefSeq" id="XP_033535446.1">
    <property type="nucleotide sequence ID" value="XM_033680641.1"/>
</dbReference>
<dbReference type="OrthoDB" id="66881at2759"/>
<dbReference type="PANTHER" id="PTHR43098">
    <property type="entry name" value="L-ORNITHINE N(5)-MONOOXYGENASE-RELATED"/>
    <property type="match status" value="1"/>
</dbReference>
<evidence type="ECO:0000256" key="6">
    <source>
        <dbReference type="ARBA" id="ARBA00023002"/>
    </source>
</evidence>
<dbReference type="InterPro" id="IPR023753">
    <property type="entry name" value="FAD/NAD-binding_dom"/>
</dbReference>
<dbReference type="EMBL" id="ML975154">
    <property type="protein sequence ID" value="KAF1813815.1"/>
    <property type="molecule type" value="Genomic_DNA"/>
</dbReference>
<dbReference type="InterPro" id="IPR050775">
    <property type="entry name" value="FAD-binding_Monooxygenases"/>
</dbReference>
<accession>A0A6G1G6V1</accession>
<dbReference type="Gene3D" id="3.50.50.60">
    <property type="entry name" value="FAD/NAD(P)-binding domain"/>
    <property type="match status" value="3"/>
</dbReference>
<dbReference type="InterPro" id="IPR036188">
    <property type="entry name" value="FAD/NAD-bd_sf"/>
</dbReference>
<dbReference type="PRINTS" id="PR00411">
    <property type="entry name" value="PNDRDTASEI"/>
</dbReference>
<keyword evidence="6" id="KW-0560">Oxidoreductase</keyword>
<keyword evidence="7" id="KW-0503">Monooxygenase</keyword>
<dbReference type="GeneID" id="54421211"/>
<dbReference type="Proteomes" id="UP000504638">
    <property type="component" value="Unplaced"/>
</dbReference>
<evidence type="ECO:0000313" key="10">
    <source>
        <dbReference type="Proteomes" id="UP000504638"/>
    </source>
</evidence>
<reference evidence="11" key="3">
    <citation type="submission" date="2025-04" db="UniProtKB">
        <authorList>
            <consortium name="RefSeq"/>
        </authorList>
    </citation>
    <scope>IDENTIFICATION</scope>
    <source>
        <strain evidence="11">CBS 781.70</strain>
    </source>
</reference>
<keyword evidence="3" id="KW-0285">Flavoprotein</keyword>
<evidence type="ECO:0000256" key="2">
    <source>
        <dbReference type="ARBA" id="ARBA00010139"/>
    </source>
</evidence>
<evidence type="ECO:0000313" key="11">
    <source>
        <dbReference type="RefSeq" id="XP_033535446.1"/>
    </source>
</evidence>
<evidence type="ECO:0000256" key="7">
    <source>
        <dbReference type="ARBA" id="ARBA00023033"/>
    </source>
</evidence>
<comment type="similarity">
    <text evidence="2">Belongs to the FAD-binding monooxygenase family.</text>
</comment>
<proteinExistence type="inferred from homology"/>
<reference evidence="9 11" key="1">
    <citation type="submission" date="2020-01" db="EMBL/GenBank/DDBJ databases">
        <authorList>
            <consortium name="DOE Joint Genome Institute"/>
            <person name="Haridas S."/>
            <person name="Albert R."/>
            <person name="Binder M."/>
            <person name="Bloem J."/>
            <person name="Labutti K."/>
            <person name="Salamov A."/>
            <person name="Andreopoulos B."/>
            <person name="Baker S.E."/>
            <person name="Barry K."/>
            <person name="Bills G."/>
            <person name="Bluhm B.H."/>
            <person name="Cannon C."/>
            <person name="Castanera R."/>
            <person name="Culley D.E."/>
            <person name="Daum C."/>
            <person name="Ezra D."/>
            <person name="Gonzalez J.B."/>
            <person name="Henrissat B."/>
            <person name="Kuo A."/>
            <person name="Liang C."/>
            <person name="Lipzen A."/>
            <person name="Lutzoni F."/>
            <person name="Magnuson J."/>
            <person name="Mondo S."/>
            <person name="Nolan M."/>
            <person name="Ohm R."/>
            <person name="Pangilinan J."/>
            <person name="Park H.-J."/>
            <person name="Ramirez L."/>
            <person name="Alfaro M."/>
            <person name="Sun H."/>
            <person name="Tritt A."/>
            <person name="Yoshinaga Y."/>
            <person name="Zwiers L.-H."/>
            <person name="Turgeon B.G."/>
            <person name="Goodwin S.B."/>
            <person name="Spatafora J.W."/>
            <person name="Crous P.W."/>
            <person name="Grigoriev I.V."/>
        </authorList>
    </citation>
    <scope>NUCLEOTIDE SEQUENCE</scope>
    <source>
        <strain evidence="9 11">CBS 781.70</strain>
    </source>
</reference>
<dbReference type="PANTHER" id="PTHR43098:SF3">
    <property type="entry name" value="L-ORNITHINE N(5)-MONOOXYGENASE-RELATED"/>
    <property type="match status" value="1"/>
</dbReference>
<sequence>MSTVNGSLGAIVNCDVLVVGAGFGGVYAIHKLRKLGLNVKCFEAGSDIGGVWYWNRYPGARVDSEFPFYTLSIPEVYSTWNWSSRFPDHKELRQHFDHIDKVLGIRKDTQFDARVNSATWDNAKGKWIVKTEAGHMAQCKYLFLATGLLHRRHYPEFTGLLNYEGVVHHSGFWPEDLSVKGKKVAIIGAGATAVQITQEVAKEADALTVFMRRPSYCIAMKQRDISKEEQMHLKGYYPAMFGAGRQSAAGFPIARPEVGFWDLSPEERNAHWEESWSRGAFNFPLTNFKECAMDAKANREAYNFWASKVRARMKNAAKTELMAPTEPPYYFGTKRAPLERDYYEMLDQDHVDIVQLQTTPLKTFNKTGMLTEDGVQRDFDIVILATGFDSFSGSLTQMGLKGKDGVDIKDLWEQEIASYLGMLIHGFPNAFMVYSPQAPTAFSNGPTILECQVDFIVDVIARAEAEGARSVEAEKTAQDEWRDLIERMCENLLVRFTDSWWNGGNVAGRKTQMLTFPAGIDLYEKMCRQKLENWDGFKVEHLN</sequence>
<reference evidence="11" key="2">
    <citation type="submission" date="2020-04" db="EMBL/GenBank/DDBJ databases">
        <authorList>
            <consortium name="NCBI Genome Project"/>
        </authorList>
    </citation>
    <scope>NUCLEOTIDE SEQUENCE</scope>
    <source>
        <strain evidence="11">CBS 781.70</strain>
    </source>
</reference>
<keyword evidence="4" id="KW-0274">FAD</keyword>
<evidence type="ECO:0000313" key="9">
    <source>
        <dbReference type="EMBL" id="KAF1813815.1"/>
    </source>
</evidence>
<organism evidence="9">
    <name type="scientific">Eremomyces bilateralis CBS 781.70</name>
    <dbReference type="NCBI Taxonomy" id="1392243"/>
    <lineage>
        <taxon>Eukaryota</taxon>
        <taxon>Fungi</taxon>
        <taxon>Dikarya</taxon>
        <taxon>Ascomycota</taxon>
        <taxon>Pezizomycotina</taxon>
        <taxon>Dothideomycetes</taxon>
        <taxon>Dothideomycetes incertae sedis</taxon>
        <taxon>Eremomycetales</taxon>
        <taxon>Eremomycetaceae</taxon>
        <taxon>Eremomyces</taxon>
    </lineage>
</organism>
<dbReference type="Pfam" id="PF07992">
    <property type="entry name" value="Pyr_redox_2"/>
    <property type="match status" value="1"/>
</dbReference>
<gene>
    <name evidence="9 11" type="ORF">P152DRAFT_465630</name>
</gene>
<dbReference type="SUPFAM" id="SSF51905">
    <property type="entry name" value="FAD/NAD(P)-binding domain"/>
    <property type="match status" value="1"/>
</dbReference>
<evidence type="ECO:0000256" key="3">
    <source>
        <dbReference type="ARBA" id="ARBA00022630"/>
    </source>
</evidence>
<evidence type="ECO:0000256" key="4">
    <source>
        <dbReference type="ARBA" id="ARBA00022827"/>
    </source>
</evidence>
<comment type="cofactor">
    <cofactor evidence="1">
        <name>FAD</name>
        <dbReference type="ChEBI" id="CHEBI:57692"/>
    </cofactor>
</comment>
<protein>
    <submittedName>
        <fullName evidence="9 11">FAD/NAD(P)-binding domain-containing protein</fullName>
    </submittedName>
</protein>
<feature type="domain" description="FAD/NAD(P)-binding" evidence="8">
    <location>
        <begin position="15"/>
        <end position="234"/>
    </location>
</feature>
<evidence type="ECO:0000256" key="5">
    <source>
        <dbReference type="ARBA" id="ARBA00022857"/>
    </source>
</evidence>
<evidence type="ECO:0000256" key="1">
    <source>
        <dbReference type="ARBA" id="ARBA00001974"/>
    </source>
</evidence>
<evidence type="ECO:0000259" key="8">
    <source>
        <dbReference type="Pfam" id="PF07992"/>
    </source>
</evidence>
<dbReference type="AlphaFoldDB" id="A0A6G1G6V1"/>
<dbReference type="GO" id="GO:0004497">
    <property type="term" value="F:monooxygenase activity"/>
    <property type="evidence" value="ECO:0007669"/>
    <property type="project" value="UniProtKB-KW"/>
</dbReference>
<keyword evidence="5" id="KW-0521">NADP</keyword>
<keyword evidence="10" id="KW-1185">Reference proteome</keyword>
<name>A0A6G1G6V1_9PEZI</name>